<accession>A0A426X9F3</accession>
<evidence type="ECO:0000313" key="2">
    <source>
        <dbReference type="EMBL" id="RRT36068.1"/>
    </source>
</evidence>
<sequence>MKLQREATRRGRKGTMAVDGYVAVGGDIINHDNVADRGRRGQQRGDVGEGDLGGRGGKDSGGKKGQRLLQRVMARLGAAMVASAEERFGVGSGVRRGRGSRGVAGSGEQWGPTRKRKQGSKKEDAETRLSAGSEGRKVRMGATATEEGAAAVDAGAVAIVWQRRGLQAEASNSGGRKMRQRLVGGRKKVAGQWLWQGRK</sequence>
<name>A0A426X9F3_ENSVE</name>
<dbReference type="AlphaFoldDB" id="A0A426X9F3"/>
<feature type="region of interest" description="Disordered" evidence="1">
    <location>
        <begin position="91"/>
        <end position="140"/>
    </location>
</feature>
<organism evidence="2 3">
    <name type="scientific">Ensete ventricosum</name>
    <name type="common">Abyssinian banana</name>
    <name type="synonym">Musa ensete</name>
    <dbReference type="NCBI Taxonomy" id="4639"/>
    <lineage>
        <taxon>Eukaryota</taxon>
        <taxon>Viridiplantae</taxon>
        <taxon>Streptophyta</taxon>
        <taxon>Embryophyta</taxon>
        <taxon>Tracheophyta</taxon>
        <taxon>Spermatophyta</taxon>
        <taxon>Magnoliopsida</taxon>
        <taxon>Liliopsida</taxon>
        <taxon>Zingiberales</taxon>
        <taxon>Musaceae</taxon>
        <taxon>Ensete</taxon>
    </lineage>
</organism>
<comment type="caution">
    <text evidence="2">The sequence shown here is derived from an EMBL/GenBank/DDBJ whole genome shotgun (WGS) entry which is preliminary data.</text>
</comment>
<feature type="region of interest" description="Disordered" evidence="1">
    <location>
        <begin position="29"/>
        <end position="65"/>
    </location>
</feature>
<dbReference type="EMBL" id="AMZH03024124">
    <property type="protein sequence ID" value="RRT36068.1"/>
    <property type="molecule type" value="Genomic_DNA"/>
</dbReference>
<proteinExistence type="predicted"/>
<feature type="compositionally biased region" description="Gly residues" evidence="1">
    <location>
        <begin position="91"/>
        <end position="105"/>
    </location>
</feature>
<reference evidence="2 3" key="1">
    <citation type="journal article" date="2014" name="Agronomy (Basel)">
        <title>A Draft Genome Sequence for Ensete ventricosum, the Drought-Tolerant Tree Against Hunger.</title>
        <authorList>
            <person name="Harrison J."/>
            <person name="Moore K.A."/>
            <person name="Paszkiewicz K."/>
            <person name="Jones T."/>
            <person name="Grant M."/>
            <person name="Ambacheew D."/>
            <person name="Muzemil S."/>
            <person name="Studholme D.J."/>
        </authorList>
    </citation>
    <scope>NUCLEOTIDE SEQUENCE [LARGE SCALE GENOMIC DNA]</scope>
</reference>
<evidence type="ECO:0000256" key="1">
    <source>
        <dbReference type="SAM" id="MobiDB-lite"/>
    </source>
</evidence>
<dbReference type="Proteomes" id="UP000287651">
    <property type="component" value="Unassembled WGS sequence"/>
</dbReference>
<evidence type="ECO:0000313" key="3">
    <source>
        <dbReference type="Proteomes" id="UP000287651"/>
    </source>
</evidence>
<feature type="compositionally biased region" description="Basic and acidic residues" evidence="1">
    <location>
        <begin position="29"/>
        <end position="39"/>
    </location>
</feature>
<evidence type="ECO:0008006" key="4">
    <source>
        <dbReference type="Google" id="ProtNLM"/>
    </source>
</evidence>
<gene>
    <name evidence="2" type="ORF">B296_00045496</name>
</gene>
<protein>
    <recommendedName>
        <fullName evidence="4">DUF834 domain-containing protein</fullName>
    </recommendedName>
</protein>